<evidence type="ECO:0000313" key="4">
    <source>
        <dbReference type="EMBL" id="MCB2408510.1"/>
    </source>
</evidence>
<dbReference type="CDD" id="cd04194">
    <property type="entry name" value="GT8_A4GalT_like"/>
    <property type="match status" value="1"/>
</dbReference>
<dbReference type="InterPro" id="IPR050748">
    <property type="entry name" value="Glycosyltrans_8_dom-fam"/>
</dbReference>
<comment type="caution">
    <text evidence="4">The sequence shown here is derived from an EMBL/GenBank/DDBJ whole genome shotgun (WGS) entry which is preliminary data.</text>
</comment>
<dbReference type="Gene3D" id="3.90.550.10">
    <property type="entry name" value="Spore Coat Polysaccharide Biosynthesis Protein SpsA, Chain A"/>
    <property type="match status" value="1"/>
</dbReference>
<dbReference type="InterPro" id="IPR002495">
    <property type="entry name" value="Glyco_trans_8"/>
</dbReference>
<keyword evidence="5" id="KW-1185">Reference proteome</keyword>
<dbReference type="EMBL" id="JAJADR010000002">
    <property type="protein sequence ID" value="MCB2408510.1"/>
    <property type="molecule type" value="Genomic_DNA"/>
</dbReference>
<dbReference type="PANTHER" id="PTHR13778:SF47">
    <property type="entry name" value="LIPOPOLYSACCHARIDE 1,3-GALACTOSYLTRANSFERASE"/>
    <property type="match status" value="1"/>
</dbReference>
<dbReference type="PANTHER" id="PTHR13778">
    <property type="entry name" value="GLYCOSYLTRANSFERASE 8 DOMAIN-CONTAINING PROTEIN"/>
    <property type="match status" value="1"/>
</dbReference>
<protein>
    <submittedName>
        <fullName evidence="4">Glycosyltransferase family 8 protein</fullName>
    </submittedName>
</protein>
<sequence>MNAQPVIHAAIAFDEGYITPVYVLLTSIFVNNKDCQVQVHAIATDVSDTEKAKIVAYVRQQGGNMHFYELSPEVTEGFPVPDEQEAYITLATYYRLFFPRLIPQEIERLLYLDVDMLIVGNLLGLYQTDLGEYTVGAIMEAEMPLRPEIGMNRLEDYFNAGVLLMDMYKWREQHITDQALRIIATQPEKLQYHDQDALNMVFKGKWYRLDSRYNLMKAYIPYDLPKRDYEKFLQDKVIIHYNGRNKPWHRACENKFRFLYPQYLHQSPRAHLGRYMKKTITRKGLAQLFYNRILETYFDYPEVGNVWRRLKGVIGK</sequence>
<dbReference type="RefSeq" id="WP_226175625.1">
    <property type="nucleotide sequence ID" value="NZ_JAJADR010000002.1"/>
</dbReference>
<keyword evidence="3" id="KW-0479">Metal-binding</keyword>
<dbReference type="InterPro" id="IPR029044">
    <property type="entry name" value="Nucleotide-diphossugar_trans"/>
</dbReference>
<evidence type="ECO:0000256" key="1">
    <source>
        <dbReference type="ARBA" id="ARBA00022676"/>
    </source>
</evidence>
<dbReference type="Proteomes" id="UP001165296">
    <property type="component" value="Unassembled WGS sequence"/>
</dbReference>
<keyword evidence="2" id="KW-0808">Transferase</keyword>
<evidence type="ECO:0000313" key="5">
    <source>
        <dbReference type="Proteomes" id="UP001165296"/>
    </source>
</evidence>
<dbReference type="Pfam" id="PF01501">
    <property type="entry name" value="Glyco_transf_8"/>
    <property type="match status" value="1"/>
</dbReference>
<dbReference type="SUPFAM" id="SSF53448">
    <property type="entry name" value="Nucleotide-diphospho-sugar transferases"/>
    <property type="match status" value="1"/>
</dbReference>
<keyword evidence="1" id="KW-0328">Glycosyltransferase</keyword>
<name>A0ABS8AQL0_9BACT</name>
<accession>A0ABS8AQL0</accession>
<reference evidence="4" key="1">
    <citation type="submission" date="2021-10" db="EMBL/GenBank/DDBJ databases">
        <authorList>
            <person name="Dean J.D."/>
            <person name="Kim M.K."/>
            <person name="Newey C.N."/>
            <person name="Stoker T.S."/>
            <person name="Thompson D.W."/>
            <person name="Grose J.H."/>
        </authorList>
    </citation>
    <scope>NUCLEOTIDE SEQUENCE</scope>
    <source>
        <strain evidence="4">BT178</strain>
    </source>
</reference>
<evidence type="ECO:0000256" key="3">
    <source>
        <dbReference type="ARBA" id="ARBA00022723"/>
    </source>
</evidence>
<proteinExistence type="predicted"/>
<organism evidence="4 5">
    <name type="scientific">Hymenobacter lucidus</name>
    <dbReference type="NCBI Taxonomy" id="2880930"/>
    <lineage>
        <taxon>Bacteria</taxon>
        <taxon>Pseudomonadati</taxon>
        <taxon>Bacteroidota</taxon>
        <taxon>Cytophagia</taxon>
        <taxon>Cytophagales</taxon>
        <taxon>Hymenobacteraceae</taxon>
        <taxon>Hymenobacter</taxon>
    </lineage>
</organism>
<evidence type="ECO:0000256" key="2">
    <source>
        <dbReference type="ARBA" id="ARBA00022679"/>
    </source>
</evidence>
<gene>
    <name evidence="4" type="ORF">LGH74_11025</name>
</gene>